<dbReference type="AlphaFoldDB" id="A0A9N9BVR7"/>
<proteinExistence type="predicted"/>
<dbReference type="Proteomes" id="UP000789572">
    <property type="component" value="Unassembled WGS sequence"/>
</dbReference>
<gene>
    <name evidence="1" type="ORF">POCULU_LOCUS6510</name>
</gene>
<name>A0A9N9BVR7_9GLOM</name>
<reference evidence="1" key="1">
    <citation type="submission" date="2021-06" db="EMBL/GenBank/DDBJ databases">
        <authorList>
            <person name="Kallberg Y."/>
            <person name="Tangrot J."/>
            <person name="Rosling A."/>
        </authorList>
    </citation>
    <scope>NUCLEOTIDE SEQUENCE</scope>
    <source>
        <strain evidence="1">IA702</strain>
    </source>
</reference>
<organism evidence="1 2">
    <name type="scientific">Paraglomus occultum</name>
    <dbReference type="NCBI Taxonomy" id="144539"/>
    <lineage>
        <taxon>Eukaryota</taxon>
        <taxon>Fungi</taxon>
        <taxon>Fungi incertae sedis</taxon>
        <taxon>Mucoromycota</taxon>
        <taxon>Glomeromycotina</taxon>
        <taxon>Glomeromycetes</taxon>
        <taxon>Paraglomerales</taxon>
        <taxon>Paraglomeraceae</taxon>
        <taxon>Paraglomus</taxon>
    </lineage>
</organism>
<sequence>MSTIQQAYQDAKKEYTTSDLPSATSLKDLAIAPFDTKTPIESICYKNWKSFIGDRVDDHFNMMVLMELVARVYHISVSLL</sequence>
<comment type="caution">
    <text evidence="1">The sequence shown here is derived from an EMBL/GenBank/DDBJ whole genome shotgun (WGS) entry which is preliminary data.</text>
</comment>
<keyword evidence="2" id="KW-1185">Reference proteome</keyword>
<accession>A0A9N9BVR7</accession>
<protein>
    <submittedName>
        <fullName evidence="1">9595_t:CDS:1</fullName>
    </submittedName>
</protein>
<dbReference type="EMBL" id="CAJVPJ010001215">
    <property type="protein sequence ID" value="CAG8581442.1"/>
    <property type="molecule type" value="Genomic_DNA"/>
</dbReference>
<evidence type="ECO:0000313" key="1">
    <source>
        <dbReference type="EMBL" id="CAG8581442.1"/>
    </source>
</evidence>
<evidence type="ECO:0000313" key="2">
    <source>
        <dbReference type="Proteomes" id="UP000789572"/>
    </source>
</evidence>